<sequence>MEKQQSSQKPIRRTDPKHWAIAMICCVFVLIFASTHLPSLSEPECSDCHLRDWIVDEPPREPPVWGKEDGPLHRNYGQTVMRADNIPEQTSSDFPLTALEELHHAVETMQTHYFELWLGTWPDAIDWTAAVMGTYVSATLYSLTRSLEYILPLDQSRMSSNPGDLSPEGQRVGNEINKYFSQAVSFYFGENAFAIRLQAYDDMLWVVLGWLESIRFIQHHGSAHYQDPNGGNSGGDWGAPPGEDDKCGDGGWYGNQFKCAFAHRARIFYELASRGWDTKVCGGGMTWNPHLTPYKNAITNQLYIAASINMYLYWPGDSNHSPFMAQSPNTISTTDDVAPTSFIRHDPQFLSNAVQGYAWLKDSNMTNDLGLYTDGFHIYGWSRNSTGSGHCDVRNEMVYTYNQGVLLSGLRGLWEGTGDTAYLEDGHELIANVIKATGWHAVPDSLKTKEGGETKGTCAQPWRGLGRCGVLEELCDASGTCSQDGQTFKGIFFHHLTAFCEPLPLYPRLPRRTYGAGTELRSLHRNSCKEYAKWVAYNARKAMGTRREGMFGGWWGEEGGEQVGGEDVLVPDGGVDYRNNRTLVDKGDAWADLPSLVTKPVSGRPVREDEWDANDRGRGRTVETQGGGVAVVRAMWELVNMYRED</sequence>
<keyword evidence="2" id="KW-1185">Reference proteome</keyword>
<proteinExistence type="predicted"/>
<organism evidence="1 2">
    <name type="scientific">Coniosporium uncinatum</name>
    <dbReference type="NCBI Taxonomy" id="93489"/>
    <lineage>
        <taxon>Eukaryota</taxon>
        <taxon>Fungi</taxon>
        <taxon>Dikarya</taxon>
        <taxon>Ascomycota</taxon>
        <taxon>Pezizomycotina</taxon>
        <taxon>Dothideomycetes</taxon>
        <taxon>Dothideomycetes incertae sedis</taxon>
        <taxon>Coniosporium</taxon>
    </lineage>
</organism>
<name>A0ACC3D696_9PEZI</name>
<dbReference type="Proteomes" id="UP001186974">
    <property type="component" value="Unassembled WGS sequence"/>
</dbReference>
<reference evidence="1" key="1">
    <citation type="submission" date="2024-09" db="EMBL/GenBank/DDBJ databases">
        <title>Black Yeasts Isolated from many extreme environments.</title>
        <authorList>
            <person name="Coleine C."/>
            <person name="Stajich J.E."/>
            <person name="Selbmann L."/>
        </authorList>
    </citation>
    <scope>NUCLEOTIDE SEQUENCE</scope>
    <source>
        <strain evidence="1">CCFEE 5737</strain>
    </source>
</reference>
<accession>A0ACC3D696</accession>
<evidence type="ECO:0000313" key="1">
    <source>
        <dbReference type="EMBL" id="KAK3062505.1"/>
    </source>
</evidence>
<protein>
    <submittedName>
        <fullName evidence="1">Uncharacterized protein</fullName>
    </submittedName>
</protein>
<evidence type="ECO:0000313" key="2">
    <source>
        <dbReference type="Proteomes" id="UP001186974"/>
    </source>
</evidence>
<gene>
    <name evidence="1" type="ORF">LTS18_003930</name>
</gene>
<dbReference type="EMBL" id="JAWDJW010007261">
    <property type="protein sequence ID" value="KAK3062505.1"/>
    <property type="molecule type" value="Genomic_DNA"/>
</dbReference>
<comment type="caution">
    <text evidence="1">The sequence shown here is derived from an EMBL/GenBank/DDBJ whole genome shotgun (WGS) entry which is preliminary data.</text>
</comment>